<protein>
    <recommendedName>
        <fullName evidence="4">Yip1 domain protein</fullName>
    </recommendedName>
</protein>
<organism evidence="2 3">
    <name type="scientific">Butyribacter intestini</name>
    <dbReference type="NCBI Taxonomy" id="1703332"/>
    <lineage>
        <taxon>Bacteria</taxon>
        <taxon>Bacillati</taxon>
        <taxon>Bacillota</taxon>
        <taxon>Clostridia</taxon>
        <taxon>Lachnospirales</taxon>
        <taxon>Lachnospiraceae</taxon>
        <taxon>Butyribacter</taxon>
    </lineage>
</organism>
<sequence length="450" mass="49018">MAFCRYCGKQLKNGEKCNCEQSKKREIEFAKEQEQLRKQYYMQKQKEQNRKINNPGGVPGQQPINGNHLGGVSGQQPIRGNYPGGVSGQQPINGNYPGEVPGQQPIRGNYPGGVPGQQPINGNYPGEVPGQQPIRGNYPGGASGQQPIRGNYPGGYPGQQPINGNYQGGAPGQQPINGDYPGGYPGQQPINGGYSGWNQVPQPNGNQGNISQMASGIGKRILSTAVDIFRSPLNAVKNLGNSNSIAESLIISGISMFVLLIELLIACAIIGANLEDQIFGSVFQDMLNSVMKYAILILIGMFLWGLLVAGVMFVVSKYLFHENITFIQTYAVIAVKTLAGVILFTAYIIFFIAMMYVAKIFNSDIGAIIMLIVMLLVIPIVMFTNFIFLYGYFEVLEREPSVKLYEILVMHIVLFIVSLIVGKILGYFIQQAISDSISGIGGWLLRGLFS</sequence>
<gene>
    <name evidence="2" type="ORF">APZ18_09880</name>
</gene>
<keyword evidence="1" id="KW-1133">Transmembrane helix</keyword>
<comment type="caution">
    <text evidence="2">The sequence shown here is derived from an EMBL/GenBank/DDBJ whole genome shotgun (WGS) entry which is preliminary data.</text>
</comment>
<accession>A0AAW3JQM7</accession>
<dbReference type="RefSeq" id="WP_055944417.1">
    <property type="nucleotide sequence ID" value="NZ_JAQDCV010000005.1"/>
</dbReference>
<feature type="transmembrane region" description="Helical" evidence="1">
    <location>
        <begin position="249"/>
        <end position="272"/>
    </location>
</feature>
<keyword evidence="1" id="KW-0472">Membrane</keyword>
<proteinExistence type="predicted"/>
<feature type="transmembrane region" description="Helical" evidence="1">
    <location>
        <begin position="327"/>
        <end position="353"/>
    </location>
</feature>
<reference evidence="2 3" key="1">
    <citation type="submission" date="2015-10" db="EMBL/GenBank/DDBJ databases">
        <title>Butyribacter intestini gen. nov., sp. nov., a butyric acid-producing bacterium of the family Lachnospiraceae isolated from the human faeces.</title>
        <authorList>
            <person name="Zou Y."/>
            <person name="Xue W."/>
            <person name="Luo G."/>
            <person name="Lv M."/>
        </authorList>
    </citation>
    <scope>NUCLEOTIDE SEQUENCE [LARGE SCALE GENOMIC DNA]</scope>
    <source>
        <strain evidence="2 3">TF01-11</strain>
    </source>
</reference>
<keyword evidence="1" id="KW-0812">Transmembrane</keyword>
<feature type="transmembrane region" description="Helical" evidence="1">
    <location>
        <begin position="365"/>
        <end position="388"/>
    </location>
</feature>
<keyword evidence="3" id="KW-1185">Reference proteome</keyword>
<feature type="transmembrane region" description="Helical" evidence="1">
    <location>
        <begin position="293"/>
        <end position="315"/>
    </location>
</feature>
<evidence type="ECO:0000256" key="1">
    <source>
        <dbReference type="SAM" id="Phobius"/>
    </source>
</evidence>
<dbReference type="Proteomes" id="UP000050833">
    <property type="component" value="Unassembled WGS sequence"/>
</dbReference>
<evidence type="ECO:0000313" key="2">
    <source>
        <dbReference type="EMBL" id="KQC85012.1"/>
    </source>
</evidence>
<dbReference type="AlphaFoldDB" id="A0AAW3JQM7"/>
<name>A0AAW3JQM7_9FIRM</name>
<evidence type="ECO:0000313" key="3">
    <source>
        <dbReference type="Proteomes" id="UP000050833"/>
    </source>
</evidence>
<dbReference type="EMBL" id="LLKB01000005">
    <property type="protein sequence ID" value="KQC85012.1"/>
    <property type="molecule type" value="Genomic_DNA"/>
</dbReference>
<evidence type="ECO:0008006" key="4">
    <source>
        <dbReference type="Google" id="ProtNLM"/>
    </source>
</evidence>
<feature type="transmembrane region" description="Helical" evidence="1">
    <location>
        <begin position="408"/>
        <end position="429"/>
    </location>
</feature>